<dbReference type="RefSeq" id="WP_326509564.1">
    <property type="nucleotide sequence ID" value="NZ_JAWIIV010000040.1"/>
</dbReference>
<dbReference type="SUPFAM" id="SSF53955">
    <property type="entry name" value="Lysozyme-like"/>
    <property type="match status" value="1"/>
</dbReference>
<dbReference type="Proteomes" id="UP001352263">
    <property type="component" value="Unassembled WGS sequence"/>
</dbReference>
<dbReference type="InterPro" id="IPR023346">
    <property type="entry name" value="Lysozyme-like_dom_sf"/>
</dbReference>
<dbReference type="CDD" id="cd00736">
    <property type="entry name" value="lambda_lys-like"/>
    <property type="match status" value="1"/>
</dbReference>
<keyword evidence="1" id="KW-0378">Hydrolase</keyword>
<name>A0ABU6JIC7_9BURK</name>
<keyword evidence="2" id="KW-1185">Reference proteome</keyword>
<accession>A0ABU6JIC7</accession>
<comment type="caution">
    <text evidence="1">The sequence shown here is derived from an EMBL/GenBank/DDBJ whole genome shotgun (WGS) entry which is preliminary data.</text>
</comment>
<sequence length="225" mass="24115">MERNKVLLCAYGLLLGVVIYEWNKRQGETGTDDEDSDFIGGVTSELESAAYAAADFIDSATGGILKISAMRTVDLNVLKHPNMRAFLSVIRAGEGTSDAQGYRRIFGGQLFTSYDDHPRITVRKSGYTSSAAGAYQILTSTWDETRQMMGLKDFTPASQDAAAVGRIAARGALSDVIAGRFEIAIKKVAKEWASLPGSPYGQPTISLDRARQLYASAGGSMGVVA</sequence>
<reference evidence="1 2" key="1">
    <citation type="submission" date="2023-10" db="EMBL/GenBank/DDBJ databases">
        <title>Noviherbaspirillum sp. CPCC 100848 genome assembly.</title>
        <authorList>
            <person name="Li X.Y."/>
            <person name="Fang X.M."/>
        </authorList>
    </citation>
    <scope>NUCLEOTIDE SEQUENCE [LARGE SCALE GENOMIC DNA]</scope>
    <source>
        <strain evidence="1 2">CPCC 100848</strain>
    </source>
</reference>
<dbReference type="Gene3D" id="1.10.530.10">
    <property type="match status" value="1"/>
</dbReference>
<gene>
    <name evidence="1" type="ORF">RY831_27640</name>
</gene>
<dbReference type="GO" id="GO:0016787">
    <property type="term" value="F:hydrolase activity"/>
    <property type="evidence" value="ECO:0007669"/>
    <property type="project" value="UniProtKB-KW"/>
</dbReference>
<evidence type="ECO:0000313" key="2">
    <source>
        <dbReference type="Proteomes" id="UP001352263"/>
    </source>
</evidence>
<proteinExistence type="predicted"/>
<protein>
    <submittedName>
        <fullName evidence="1">Glycoside hydrolase family 104 protein</fullName>
    </submittedName>
</protein>
<organism evidence="1 2">
    <name type="scientific">Noviherbaspirillum album</name>
    <dbReference type="NCBI Taxonomy" id="3080276"/>
    <lineage>
        <taxon>Bacteria</taxon>
        <taxon>Pseudomonadati</taxon>
        <taxon>Pseudomonadota</taxon>
        <taxon>Betaproteobacteria</taxon>
        <taxon>Burkholderiales</taxon>
        <taxon>Oxalobacteraceae</taxon>
        <taxon>Noviherbaspirillum</taxon>
    </lineage>
</organism>
<dbReference type="EMBL" id="JAWIIV010000040">
    <property type="protein sequence ID" value="MEC4722937.1"/>
    <property type="molecule type" value="Genomic_DNA"/>
</dbReference>
<evidence type="ECO:0000313" key="1">
    <source>
        <dbReference type="EMBL" id="MEC4722937.1"/>
    </source>
</evidence>